<evidence type="ECO:0000313" key="3">
    <source>
        <dbReference type="Proteomes" id="UP001217918"/>
    </source>
</evidence>
<gene>
    <name evidence="2" type="ORF">P8C59_001109</name>
</gene>
<reference evidence="2" key="1">
    <citation type="journal article" date="2023" name="Mol. Plant Microbe Interact.">
        <title>Elucidating the Obligate Nature and Biological Capacity of an Invasive Fungal Corn Pathogen.</title>
        <authorList>
            <person name="MacCready J.S."/>
            <person name="Roggenkamp E.M."/>
            <person name="Gdanetz K."/>
            <person name="Chilvers M.I."/>
        </authorList>
    </citation>
    <scope>NUCLEOTIDE SEQUENCE</scope>
    <source>
        <strain evidence="2">PM02</strain>
    </source>
</reference>
<feature type="compositionally biased region" description="Low complexity" evidence="1">
    <location>
        <begin position="111"/>
        <end position="122"/>
    </location>
</feature>
<proteinExistence type="predicted"/>
<feature type="region of interest" description="Disordered" evidence="1">
    <location>
        <begin position="65"/>
        <end position="159"/>
    </location>
</feature>
<keyword evidence="3" id="KW-1185">Reference proteome</keyword>
<evidence type="ECO:0000313" key="2">
    <source>
        <dbReference type="EMBL" id="KAK2067360.1"/>
    </source>
</evidence>
<comment type="caution">
    <text evidence="2">The sequence shown here is derived from an EMBL/GenBank/DDBJ whole genome shotgun (WGS) entry which is preliminary data.</text>
</comment>
<dbReference type="AlphaFoldDB" id="A0AAD9HYM7"/>
<organism evidence="2 3">
    <name type="scientific">Phyllachora maydis</name>
    <dbReference type="NCBI Taxonomy" id="1825666"/>
    <lineage>
        <taxon>Eukaryota</taxon>
        <taxon>Fungi</taxon>
        <taxon>Dikarya</taxon>
        <taxon>Ascomycota</taxon>
        <taxon>Pezizomycotina</taxon>
        <taxon>Sordariomycetes</taxon>
        <taxon>Sordariomycetidae</taxon>
        <taxon>Phyllachorales</taxon>
        <taxon>Phyllachoraceae</taxon>
        <taxon>Phyllachora</taxon>
    </lineage>
</organism>
<dbReference type="EMBL" id="JAQQPM010000001">
    <property type="protein sequence ID" value="KAK2067360.1"/>
    <property type="molecule type" value="Genomic_DNA"/>
</dbReference>
<protein>
    <submittedName>
        <fullName evidence="2">Uncharacterized protein</fullName>
    </submittedName>
</protein>
<feature type="compositionally biased region" description="Basic residues" evidence="1">
    <location>
        <begin position="131"/>
        <end position="140"/>
    </location>
</feature>
<feature type="compositionally biased region" description="Polar residues" evidence="1">
    <location>
        <begin position="68"/>
        <end position="83"/>
    </location>
</feature>
<dbReference type="Proteomes" id="UP001217918">
    <property type="component" value="Unassembled WGS sequence"/>
</dbReference>
<name>A0AAD9HYM7_9PEZI</name>
<sequence length="159" mass="17143">MPAKPAKITPAVRHTAACKAKQRKSAKACAIAGRAAAAKRRKKRKEAVANAQACKLAKKEDLQRFKRTTSSDTGRYTTNSGLTANKDDNDAYNRAYVPPANTEEEKEDGSSNDNGVNGGTSDSTDKGKASSARKRGKGALRYKDILPRKRHNGQQRPGS</sequence>
<accession>A0AAD9HYM7</accession>
<evidence type="ECO:0000256" key="1">
    <source>
        <dbReference type="SAM" id="MobiDB-lite"/>
    </source>
</evidence>